<sequence length="263" mass="28649">MKKLAFALVGVVAALSSACAQATKEAQPQAEEMSVKEAVADASTEAQANADPTPHVVDWDGRWSGVIPCGHCAGIEVYLIFNTDGTYLMREAELESPHKVSVNKGSLSWDEATRVLTFNGYKGAKGAKLRMQFAEGLAVYLDAQGNLMPDYQLSKQAEYRASSQQLILPLQSIRVEDNHVFFSGLLNFKEPQNGGFKSVKGEVMIDCAKQHVSFKDAGYYPEADALGERIVDVPQMVKGGWKLGSNSEESVFLQVAETFCPTM</sequence>
<dbReference type="AlphaFoldDB" id="A0A2X1UJT4"/>
<dbReference type="Gene3D" id="2.40.128.640">
    <property type="match status" value="1"/>
</dbReference>
<feature type="signal peptide" evidence="1">
    <location>
        <begin position="1"/>
        <end position="22"/>
    </location>
</feature>
<feature type="domain" description="Surface-adhesin protein E-like" evidence="2">
    <location>
        <begin position="166"/>
        <end position="251"/>
    </location>
</feature>
<accession>A0A2X1UJT4</accession>
<organism evidence="3 4">
    <name type="scientific">Oligella urethralis</name>
    <dbReference type="NCBI Taxonomy" id="90245"/>
    <lineage>
        <taxon>Bacteria</taxon>
        <taxon>Pseudomonadati</taxon>
        <taxon>Pseudomonadota</taxon>
        <taxon>Betaproteobacteria</taxon>
        <taxon>Burkholderiales</taxon>
        <taxon>Alcaligenaceae</taxon>
        <taxon>Oligella</taxon>
    </lineage>
</organism>
<protein>
    <submittedName>
        <fullName evidence="3">Copper homeostasis protein CutF</fullName>
    </submittedName>
</protein>
<feature type="chain" id="PRO_5016029006" evidence="1">
    <location>
        <begin position="23"/>
        <end position="263"/>
    </location>
</feature>
<dbReference type="InterPro" id="IPR007298">
    <property type="entry name" value="Cu-R_lipoprotein_NlpE"/>
</dbReference>
<reference evidence="3 4" key="1">
    <citation type="submission" date="2018-06" db="EMBL/GenBank/DDBJ databases">
        <authorList>
            <consortium name="Pathogen Informatics"/>
            <person name="Doyle S."/>
        </authorList>
    </citation>
    <scope>NUCLEOTIDE SEQUENCE [LARGE SCALE GENOMIC DNA]</scope>
    <source>
        <strain evidence="3 4">NCTC11009</strain>
    </source>
</reference>
<dbReference type="RefSeq" id="WP_113062277.1">
    <property type="nucleotide sequence ID" value="NZ_UATH01000001.1"/>
</dbReference>
<evidence type="ECO:0000313" key="3">
    <source>
        <dbReference type="EMBL" id="SPY07398.1"/>
    </source>
</evidence>
<evidence type="ECO:0000259" key="2">
    <source>
        <dbReference type="Pfam" id="PF16747"/>
    </source>
</evidence>
<dbReference type="Pfam" id="PF16747">
    <property type="entry name" value="Adhesin_E"/>
    <property type="match status" value="1"/>
</dbReference>
<dbReference type="Proteomes" id="UP000250242">
    <property type="component" value="Unassembled WGS sequence"/>
</dbReference>
<dbReference type="Pfam" id="PF04170">
    <property type="entry name" value="NlpE"/>
    <property type="match status" value="1"/>
</dbReference>
<dbReference type="EMBL" id="UATH01000001">
    <property type="protein sequence ID" value="SPY07398.1"/>
    <property type="molecule type" value="Genomic_DNA"/>
</dbReference>
<keyword evidence="1" id="KW-0732">Signal</keyword>
<name>A0A2X1UJT4_9BURK</name>
<dbReference type="InterPro" id="IPR031939">
    <property type="entry name" value="Adhesin_E-like"/>
</dbReference>
<evidence type="ECO:0000313" key="4">
    <source>
        <dbReference type="Proteomes" id="UP000250242"/>
    </source>
</evidence>
<dbReference type="PROSITE" id="PS51257">
    <property type="entry name" value="PROKAR_LIPOPROTEIN"/>
    <property type="match status" value="1"/>
</dbReference>
<evidence type="ECO:0000256" key="1">
    <source>
        <dbReference type="SAM" id="SignalP"/>
    </source>
</evidence>
<proteinExistence type="predicted"/>
<gene>
    <name evidence="3" type="primary">nlpE_1</name>
    <name evidence="3" type="ORF">NCTC11009_00599</name>
</gene>